<protein>
    <recommendedName>
        <fullName evidence="1">DUF1330 domain-containing protein</fullName>
    </recommendedName>
</protein>
<dbReference type="AlphaFoldDB" id="H6REI1"/>
<dbReference type="Pfam" id="PF07045">
    <property type="entry name" value="DUF1330"/>
    <property type="match status" value="1"/>
</dbReference>
<name>H6REI1_9BACT</name>
<dbReference type="InterPro" id="IPR010753">
    <property type="entry name" value="DUF1330"/>
</dbReference>
<reference evidence="2" key="2">
    <citation type="submission" date="2012-02" db="EMBL/GenBank/DDBJ databases">
        <authorList>
            <person name="Genoscope - CEA"/>
        </authorList>
    </citation>
    <scope>NUCLEOTIDE SEQUENCE</scope>
</reference>
<sequence length="71" mass="8249">MREKVIIHASDEEPQALSPDMQADKVVLLEFRDHSHFKHFFSQIDYIEAAKIRDAASTISATVFERFQMPK</sequence>
<reference evidence="2" key="1">
    <citation type="journal article" date="2012" name="Environ. Microbiol.">
        <title>Genomic content of uncultured Bacteroidetes from contrasting oceanic provinces in the North Atlantic Ocean.</title>
        <authorList>
            <person name="Gomez-Pereira P.R."/>
            <person name="Schuler M."/>
            <person name="Fuchs B.M."/>
            <person name="Bennke C."/>
            <person name="Teeling H."/>
            <person name="Waldmann J."/>
            <person name="Richter M."/>
            <person name="Barbe V."/>
            <person name="Bataille E."/>
            <person name="Glockner F.O."/>
            <person name="Amann R."/>
        </authorList>
    </citation>
    <scope>NUCLEOTIDE SEQUENCE</scope>
</reference>
<dbReference type="EMBL" id="FO117579">
    <property type="protein sequence ID" value="CCF99442.1"/>
    <property type="molecule type" value="Genomic_DNA"/>
</dbReference>
<accession>H6REI1</accession>
<feature type="domain" description="DUF1330" evidence="1">
    <location>
        <begin position="9"/>
        <end position="65"/>
    </location>
</feature>
<evidence type="ECO:0000259" key="1">
    <source>
        <dbReference type="Pfam" id="PF07045"/>
    </source>
</evidence>
<proteinExistence type="predicted"/>
<dbReference type="Gene3D" id="3.30.70.100">
    <property type="match status" value="1"/>
</dbReference>
<organism evidence="2">
    <name type="scientific">uncultured Flavobacteriia bacterium</name>
    <dbReference type="NCBI Taxonomy" id="212695"/>
    <lineage>
        <taxon>Bacteria</taxon>
        <taxon>Pseudomonadati</taxon>
        <taxon>Bacteroidota</taxon>
        <taxon>Flavobacteriia</taxon>
        <taxon>environmental samples</taxon>
    </lineage>
</organism>
<evidence type="ECO:0000313" key="2">
    <source>
        <dbReference type="EMBL" id="CCF99442.1"/>
    </source>
</evidence>
<gene>
    <name evidence="2" type="ORF">VIS_S3BDA80035</name>
</gene>